<dbReference type="Pfam" id="PF02463">
    <property type="entry name" value="SMC_N"/>
    <property type="match status" value="1"/>
</dbReference>
<dbReference type="PANTHER" id="PTHR45916">
    <property type="entry name" value="STRUCTURAL MAINTENANCE OF CHROMOSOMES PROTEIN 5"/>
    <property type="match status" value="1"/>
</dbReference>
<evidence type="ECO:0000256" key="10">
    <source>
        <dbReference type="SAM" id="Coils"/>
    </source>
</evidence>
<evidence type="ECO:0000256" key="9">
    <source>
        <dbReference type="ARBA" id="ARBA00023242"/>
    </source>
</evidence>
<proteinExistence type="inferred from homology"/>
<dbReference type="GO" id="GO:0000724">
    <property type="term" value="P:double-strand break repair via homologous recombination"/>
    <property type="evidence" value="ECO:0007669"/>
    <property type="project" value="TreeGrafter"/>
</dbReference>
<dbReference type="GO" id="GO:0005634">
    <property type="term" value="C:nucleus"/>
    <property type="evidence" value="ECO:0007669"/>
    <property type="project" value="UniProtKB-SubCell"/>
</dbReference>
<dbReference type="EMBL" id="JANBVO010000003">
    <property type="protein sequence ID" value="KAJ9155281.1"/>
    <property type="molecule type" value="Genomic_DNA"/>
</dbReference>
<dbReference type="GO" id="GO:0030915">
    <property type="term" value="C:Smc5-Smc6 complex"/>
    <property type="evidence" value="ECO:0007669"/>
    <property type="project" value="TreeGrafter"/>
</dbReference>
<keyword evidence="14" id="KW-1185">Reference proteome</keyword>
<keyword evidence="9" id="KW-0539">Nucleus</keyword>
<feature type="coiled-coil region" evidence="10">
    <location>
        <begin position="408"/>
        <end position="435"/>
    </location>
</feature>
<feature type="region of interest" description="Disordered" evidence="11">
    <location>
        <begin position="322"/>
        <end position="342"/>
    </location>
</feature>
<keyword evidence="7" id="KW-0067">ATP-binding</keyword>
<evidence type="ECO:0000256" key="8">
    <source>
        <dbReference type="ARBA" id="ARBA00023054"/>
    </source>
</evidence>
<comment type="similarity">
    <text evidence="3">Belongs to the SMC family. SMC5 subfamily.</text>
</comment>
<evidence type="ECO:0000256" key="5">
    <source>
        <dbReference type="ARBA" id="ARBA00022454"/>
    </source>
</evidence>
<feature type="region of interest" description="Disordered" evidence="11">
    <location>
        <begin position="461"/>
        <end position="481"/>
    </location>
</feature>
<feature type="coiled-coil region" evidence="10">
    <location>
        <begin position="936"/>
        <end position="963"/>
    </location>
</feature>
<evidence type="ECO:0000256" key="4">
    <source>
        <dbReference type="ARBA" id="ARBA00018687"/>
    </source>
</evidence>
<dbReference type="SUPFAM" id="SSF52540">
    <property type="entry name" value="P-loop containing nucleoside triphosphate hydrolases"/>
    <property type="match status" value="2"/>
</dbReference>
<sequence>MPNQAGHRRSRSHIETDDEADEARYGGKSSSPASEGAKRMRLRGGRRSIESAIDDEEDDEFHSFANTEEVPRTNGAPTTNGVSRGEFQPGAIVRVMVENFVTYEHAEFYPGPNLNMVIGPNGTGKSSLVCAICLGLGYHSNVLGRASSFGEFVKHGKDTAIVEVELQKRRRDRANYVIRLRINREDNSRKFWVNGRESTQKAIQGLMRDLRIQIDNLCQFLPQDKVAEFAGLNAVDLLTKTLQAAAPREMIETQNTLKTIYAEQKEAQHQAESDKEHLRGLEMRQQGQQADVERLREREEIQVMIKNLQDARVLVEYQEAGKRHHDAKERKKEAQRRLRRLEEEAGPSLEAVNRKQEYQAQIQAVVEDRKKALRDAEHAANRIVGSIEEIDDKIKDLDNKKESEHGLMATKKQELGAARKKIASLENAHKKETKEFNPAEWNRKIREQEHLLRDNEGELRQNEVDQSNIKEQGRAKQNEVRQIEQDMAALNSQEGQKLNHLRRNAPDVAKGWDWLQEHKDEFEKEVFGPPMLSCSVKDERYSNHIQAILQREDFLCFTTQSPQDHKKLSQKFYKELGLAVAIRTCTAPLDSFRPPLSQERLAELDFDGLALDYLDGPEPVLAMLCSEKKIHMAAVSLKETSDETFDKILQGEAISSFATGSTFYRITRRREYGPGASSTRTTKIGPGQYWTDQPVDTAEKAELERRLVENQRDIEELKHALAELRQKNTELADTEREIKSKIEELKKAKNELQREYNQWLALPDKIENEKKTLQSKVASFKEARQRMADYEDSVDELILEKARLVLEHKDQLAVIRAAHEALLEAQVRLIEARSDLVALKERNQDIVRTLEEEGRVVTELTRELDQLKQSALRALHRAQDLLDGDEDRKAELLSLARDQDVQAIDEEIGAEKAKLELIHAADPGVLRDFENRAVEIERLQRRQAERQRDLDAQHERIQQLREEWEPQLDELVSRINDAFSYNFEQISCAGEVGVHKDEDFERWAIEIRVKFRENETLQKLDQHRQSGGERAVSTIFYLMSLQSMAQAPFRVVDEINQGMDPRNERMVHERMVEIACREHTSQYFLITPKLLSGLRYDERMRVLCIASGEHMPEQGTKLDFSRCVKIQRRRMAAVGA</sequence>
<dbReference type="InterPro" id="IPR027417">
    <property type="entry name" value="P-loop_NTPase"/>
</dbReference>
<feature type="compositionally biased region" description="Basic residues" evidence="11">
    <location>
        <begin position="1"/>
        <end position="11"/>
    </location>
</feature>
<keyword evidence="6" id="KW-0547">Nucleotide-binding</keyword>
<evidence type="ECO:0000313" key="14">
    <source>
        <dbReference type="Proteomes" id="UP001174694"/>
    </source>
</evidence>
<comment type="subcellular location">
    <subcellularLocation>
        <location evidence="2">Chromosome</location>
    </subcellularLocation>
    <subcellularLocation>
        <location evidence="1">Nucleus</location>
    </subcellularLocation>
</comment>
<evidence type="ECO:0000256" key="7">
    <source>
        <dbReference type="ARBA" id="ARBA00022840"/>
    </source>
</evidence>
<evidence type="ECO:0000259" key="12">
    <source>
        <dbReference type="Pfam" id="PF02463"/>
    </source>
</evidence>
<evidence type="ECO:0000256" key="11">
    <source>
        <dbReference type="SAM" id="MobiDB-lite"/>
    </source>
</evidence>
<feature type="compositionally biased region" description="Basic and acidic residues" evidence="11">
    <location>
        <begin position="471"/>
        <end position="481"/>
    </location>
</feature>
<organism evidence="13 14">
    <name type="scientific">Pleurostoma richardsiae</name>
    <dbReference type="NCBI Taxonomy" id="41990"/>
    <lineage>
        <taxon>Eukaryota</taxon>
        <taxon>Fungi</taxon>
        <taxon>Dikarya</taxon>
        <taxon>Ascomycota</taxon>
        <taxon>Pezizomycotina</taxon>
        <taxon>Sordariomycetes</taxon>
        <taxon>Sordariomycetidae</taxon>
        <taxon>Calosphaeriales</taxon>
        <taxon>Pleurostomataceae</taxon>
        <taxon>Pleurostoma</taxon>
    </lineage>
</organism>
<dbReference type="FunFam" id="3.40.50.300:FF:001301">
    <property type="entry name" value="Structural maintenance of chromosomes 5"/>
    <property type="match status" value="1"/>
</dbReference>
<feature type="region of interest" description="Disordered" evidence="11">
    <location>
        <begin position="1"/>
        <end position="46"/>
    </location>
</feature>
<dbReference type="AlphaFoldDB" id="A0AA38S923"/>
<evidence type="ECO:0000256" key="3">
    <source>
        <dbReference type="ARBA" id="ARBA00010171"/>
    </source>
</evidence>
<protein>
    <recommendedName>
        <fullName evidence="4">Structural maintenance of chromosomes protein 5</fullName>
    </recommendedName>
</protein>
<dbReference type="GO" id="GO:0005524">
    <property type="term" value="F:ATP binding"/>
    <property type="evidence" value="ECO:0007669"/>
    <property type="project" value="UniProtKB-KW"/>
</dbReference>
<reference evidence="13" key="1">
    <citation type="submission" date="2022-07" db="EMBL/GenBank/DDBJ databases">
        <title>Fungi with potential for degradation of polypropylene.</title>
        <authorList>
            <person name="Gostincar C."/>
        </authorList>
    </citation>
    <scope>NUCLEOTIDE SEQUENCE</scope>
    <source>
        <strain evidence="13">EXF-13308</strain>
    </source>
</reference>
<evidence type="ECO:0000256" key="2">
    <source>
        <dbReference type="ARBA" id="ARBA00004286"/>
    </source>
</evidence>
<gene>
    <name evidence="13" type="ORF">NKR23_g1701</name>
</gene>
<dbReference type="PANTHER" id="PTHR45916:SF1">
    <property type="entry name" value="STRUCTURAL MAINTENANCE OF CHROMOSOMES PROTEIN 5"/>
    <property type="match status" value="1"/>
</dbReference>
<feature type="coiled-coil region" evidence="10">
    <location>
        <begin position="698"/>
        <end position="877"/>
    </location>
</feature>
<evidence type="ECO:0000313" key="13">
    <source>
        <dbReference type="EMBL" id="KAJ9155281.1"/>
    </source>
</evidence>
<keyword evidence="8 10" id="KW-0175">Coiled coil</keyword>
<accession>A0AA38S923</accession>
<name>A0AA38S923_9PEZI</name>
<evidence type="ECO:0000256" key="6">
    <source>
        <dbReference type="ARBA" id="ARBA00022741"/>
    </source>
</evidence>
<dbReference type="InterPro" id="IPR003395">
    <property type="entry name" value="RecF/RecN/SMC_N"/>
</dbReference>
<keyword evidence="5" id="KW-0158">Chromosome</keyword>
<dbReference type="Gene3D" id="3.40.50.300">
    <property type="entry name" value="P-loop containing nucleotide triphosphate hydrolases"/>
    <property type="match status" value="2"/>
</dbReference>
<feature type="domain" description="RecF/RecN/SMC N-terminal" evidence="12">
    <location>
        <begin position="92"/>
        <end position="1087"/>
    </location>
</feature>
<comment type="caution">
    <text evidence="13">The sequence shown here is derived from an EMBL/GenBank/DDBJ whole genome shotgun (WGS) entry which is preliminary data.</text>
</comment>
<feature type="compositionally biased region" description="Basic and acidic residues" evidence="11">
    <location>
        <begin position="326"/>
        <end position="342"/>
    </location>
</feature>
<dbReference type="Proteomes" id="UP001174694">
    <property type="component" value="Unassembled WGS sequence"/>
</dbReference>
<evidence type="ECO:0000256" key="1">
    <source>
        <dbReference type="ARBA" id="ARBA00004123"/>
    </source>
</evidence>
<dbReference type="GO" id="GO:0003697">
    <property type="term" value="F:single-stranded DNA binding"/>
    <property type="evidence" value="ECO:0007669"/>
    <property type="project" value="TreeGrafter"/>
</dbReference>